<dbReference type="EMBL" id="SUNE01000004">
    <property type="protein sequence ID" value="MDG5899971.1"/>
    <property type="molecule type" value="Genomic_DNA"/>
</dbReference>
<feature type="signal peptide" evidence="3">
    <location>
        <begin position="1"/>
        <end position="27"/>
    </location>
</feature>
<dbReference type="Pfam" id="PF14718">
    <property type="entry name" value="SLT_L"/>
    <property type="match status" value="1"/>
</dbReference>
<evidence type="ECO:0000313" key="8">
    <source>
        <dbReference type="Proteomes" id="UP001187859"/>
    </source>
</evidence>
<dbReference type="SUPFAM" id="SSF53955">
    <property type="entry name" value="Lysozyme-like"/>
    <property type="match status" value="1"/>
</dbReference>
<dbReference type="InterPro" id="IPR012289">
    <property type="entry name" value="Lytic_TGlycosylase_superhlx_L"/>
</dbReference>
<feature type="domain" description="Lytic transglycosylase superhelical linker" evidence="5">
    <location>
        <begin position="403"/>
        <end position="469"/>
    </location>
</feature>
<dbReference type="EMBL" id="JASGOQ010000001">
    <property type="protein sequence ID" value="MDV5390399.1"/>
    <property type="molecule type" value="Genomic_DNA"/>
</dbReference>
<evidence type="ECO:0000259" key="4">
    <source>
        <dbReference type="Pfam" id="PF01464"/>
    </source>
</evidence>
<dbReference type="Proteomes" id="UP001152518">
    <property type="component" value="Unassembled WGS sequence"/>
</dbReference>
<dbReference type="Gene3D" id="1.25.20.10">
    <property type="entry name" value="Bacterial muramidases"/>
    <property type="match status" value="1"/>
</dbReference>
<protein>
    <submittedName>
        <fullName evidence="6">Lytic transglycosylase</fullName>
    </submittedName>
    <submittedName>
        <fullName evidence="7">Transglycosylase SLT domain-containing protein</fullName>
    </submittedName>
</protein>
<dbReference type="AlphaFoldDB" id="A0A1E3V0K5"/>
<reference evidence="6" key="2">
    <citation type="submission" date="2019-04" db="EMBL/GenBank/DDBJ databases">
        <authorList>
            <person name="Zou H."/>
        </authorList>
    </citation>
    <scope>NUCLEOTIDE SEQUENCE</scope>
    <source>
        <strain evidence="6">2015oxa</strain>
    </source>
</reference>
<reference evidence="6" key="1">
    <citation type="journal article" date="2019" name="Int J Environ Res Public Health">
        <title>Characterization of Chromosome-Mediated BlaOXA-894 in Shewanella xiamenensis Isolated from Pig Wastewater.</title>
        <authorList>
            <person name="Zou H."/>
            <person name="Zhou Z."/>
            <person name="Xia H."/>
            <person name="Zhao Q."/>
            <person name="Li X."/>
        </authorList>
    </citation>
    <scope>NUCLEOTIDE SEQUENCE</scope>
    <source>
        <strain evidence="6">2015oxa</strain>
    </source>
</reference>
<dbReference type="OrthoDB" id="92254at2"/>
<comment type="caution">
    <text evidence="7">The sequence shown here is derived from an EMBL/GenBank/DDBJ whole genome shotgun (WGS) entry which is preliminary data.</text>
</comment>
<evidence type="ECO:0000256" key="2">
    <source>
        <dbReference type="ARBA" id="ARBA00022729"/>
    </source>
</evidence>
<accession>A0A1E3V0K5</accession>
<dbReference type="GO" id="GO:0004553">
    <property type="term" value="F:hydrolase activity, hydrolyzing O-glycosyl compounds"/>
    <property type="evidence" value="ECO:0007669"/>
    <property type="project" value="InterPro"/>
</dbReference>
<evidence type="ECO:0000259" key="5">
    <source>
        <dbReference type="Pfam" id="PF14718"/>
    </source>
</evidence>
<dbReference type="PANTHER" id="PTHR37423">
    <property type="entry name" value="SOLUBLE LYTIC MUREIN TRANSGLYCOSYLASE-RELATED"/>
    <property type="match status" value="1"/>
</dbReference>
<evidence type="ECO:0000313" key="7">
    <source>
        <dbReference type="EMBL" id="MDV5390399.1"/>
    </source>
</evidence>
<dbReference type="GO" id="GO:0042597">
    <property type="term" value="C:periplasmic space"/>
    <property type="evidence" value="ECO:0007669"/>
    <property type="project" value="InterPro"/>
</dbReference>
<dbReference type="PANTHER" id="PTHR37423:SF5">
    <property type="entry name" value="SOLUBLE LYTIC MUREIN TRANSGLYCOSYLASE"/>
    <property type="match status" value="1"/>
</dbReference>
<sequence>MCNPFTKMVLSSAIIIAGAFNASAAFALTSTQKTFLEAEKALKKQDYATYKPLRAKLGEYPLAIYLDHDIDIGRLNDLRGNDAKFLIDKYQTTPMYQRLRSKYLLNAGSQKRWNDFLTLAQDAPTDVRLQCYFYEAKLAKGETQTAYTAAQSLWVYGDSRPKECDPLFNAWTKAGKRTQEVIWARMLVSFDEGQTSLLSFLSQKITVHSAEAKRLVAVFKDPNSLRHTEKFKDKNPIVGDIVAAGLKRLARKDLDQAIDLYTRYQKAKRFSPAQDLQLQKYLVRRVLIEQDDNFKDWADNLLPEMKSDDMFERRLRWAIREQDSTHIARYLDLLSPEAQAKERWQYWLYRTNAKHAPESATKALAAVSNERGFYGFAASQLLNKPVSLNQSPEPVINGNSPKLEDDLGFVRVQELMALDRYFDARYEWVALLKRSNNDMRARYGRYAHDQGWYDFGVEASIQGKLWDDIPLRFPMAHQSGFEHASKKHKVNIDEIRAISRRESAFFLYATSGVGARGLMQIMPATAKATAKKHGAKYNDPKDLYSAELNLNLGSAYYAQLLKEFNQNRVLATAAYNAGPSRVRRWLAESNGQLDAMSFIESIPFTETREYVQAVLSYRLIYEAQKQQPQPLFNEAELKFHY</sequence>
<reference evidence="7" key="3">
    <citation type="submission" date="2023-05" db="EMBL/GenBank/DDBJ databases">
        <title>Colonisation of extended spectrum b-lactamase- and carbapenemase-producing bacteria on hospital surfaces from low- and middle-income countries.</title>
        <authorList>
            <person name="Nieto-Rosado M."/>
            <person name="Sands K."/>
            <person name="Iregbu K."/>
            <person name="Zahra R."/>
            <person name="Mazarati J.B."/>
            <person name="Mehtar S."/>
            <person name="Barnards-Group B."/>
            <person name="Walsh T.R."/>
        </authorList>
    </citation>
    <scope>NUCLEOTIDE SEQUENCE</scope>
    <source>
        <strain evidence="7">PP-E493</strain>
    </source>
</reference>
<gene>
    <name evidence="6" type="ORF">E2650_08715</name>
    <name evidence="7" type="ORF">QM089_09065</name>
</gene>
<proteinExistence type="inferred from homology"/>
<dbReference type="InterPro" id="IPR023346">
    <property type="entry name" value="Lysozyme-like_dom_sf"/>
</dbReference>
<feature type="domain" description="Transglycosylase SLT" evidence="4">
    <location>
        <begin position="481"/>
        <end position="592"/>
    </location>
</feature>
<dbReference type="Gene3D" id="1.10.530.10">
    <property type="match status" value="1"/>
</dbReference>
<feature type="chain" id="PRO_5043144410" evidence="3">
    <location>
        <begin position="28"/>
        <end position="641"/>
    </location>
</feature>
<dbReference type="CDD" id="cd13401">
    <property type="entry name" value="Slt70-like"/>
    <property type="match status" value="1"/>
</dbReference>
<dbReference type="Proteomes" id="UP001187859">
    <property type="component" value="Unassembled WGS sequence"/>
</dbReference>
<dbReference type="InterPro" id="IPR008939">
    <property type="entry name" value="Lytic_TGlycosylase_superhlx_U"/>
</dbReference>
<dbReference type="InterPro" id="IPR008258">
    <property type="entry name" value="Transglycosylase_SLT_dom_1"/>
</dbReference>
<dbReference type="RefSeq" id="WP_069454836.1">
    <property type="nucleotide sequence ID" value="NZ_AP026732.1"/>
</dbReference>
<keyword evidence="2 3" id="KW-0732">Signal</keyword>
<name>A0A1E3V0K5_9GAMM</name>
<dbReference type="Gene3D" id="1.10.1240.20">
    <property type="entry name" value="Lytic transglycosylase, superhelical linker domain"/>
    <property type="match status" value="1"/>
</dbReference>
<evidence type="ECO:0000313" key="6">
    <source>
        <dbReference type="EMBL" id="MDG5899971.1"/>
    </source>
</evidence>
<dbReference type="SUPFAM" id="SSF48435">
    <property type="entry name" value="Bacterial muramidases"/>
    <property type="match status" value="1"/>
</dbReference>
<evidence type="ECO:0000256" key="3">
    <source>
        <dbReference type="SAM" id="SignalP"/>
    </source>
</evidence>
<organism evidence="7 8">
    <name type="scientific">Shewanella xiamenensis</name>
    <dbReference type="NCBI Taxonomy" id="332186"/>
    <lineage>
        <taxon>Bacteria</taxon>
        <taxon>Pseudomonadati</taxon>
        <taxon>Pseudomonadota</taxon>
        <taxon>Gammaproteobacteria</taxon>
        <taxon>Alteromonadales</taxon>
        <taxon>Shewanellaceae</taxon>
        <taxon>Shewanella</taxon>
    </lineage>
</organism>
<dbReference type="Pfam" id="PF01464">
    <property type="entry name" value="SLT"/>
    <property type="match status" value="1"/>
</dbReference>
<dbReference type="InterPro" id="IPR037061">
    <property type="entry name" value="Lytic_TGlycoase_superhlx_L_sf"/>
</dbReference>
<evidence type="ECO:0000256" key="1">
    <source>
        <dbReference type="ARBA" id="ARBA00007734"/>
    </source>
</evidence>
<comment type="similarity">
    <text evidence="1">Belongs to the transglycosylase Slt family.</text>
</comment>